<feature type="transmembrane region" description="Helical" evidence="1">
    <location>
        <begin position="25"/>
        <end position="45"/>
    </location>
</feature>
<protein>
    <submittedName>
        <fullName evidence="2">DUF4133 domain-containing protein</fullName>
    </submittedName>
</protein>
<dbReference type="Pfam" id="PF13571">
    <property type="entry name" value="DUF4133"/>
    <property type="match status" value="1"/>
</dbReference>
<comment type="caution">
    <text evidence="2">The sequence shown here is derived from an EMBL/GenBank/DDBJ whole genome shotgun (WGS) entry which is preliminary data.</text>
</comment>
<dbReference type="EMBL" id="JBHUHV010000052">
    <property type="protein sequence ID" value="MFD2068283.1"/>
    <property type="molecule type" value="Genomic_DNA"/>
</dbReference>
<evidence type="ECO:0000256" key="1">
    <source>
        <dbReference type="SAM" id="Phobius"/>
    </source>
</evidence>
<dbReference type="RefSeq" id="WP_229961677.1">
    <property type="nucleotide sequence ID" value="NZ_JAJJWI010000014.1"/>
</dbReference>
<reference evidence="3" key="1">
    <citation type="journal article" date="2019" name="Int. J. Syst. Evol. Microbiol.">
        <title>The Global Catalogue of Microorganisms (GCM) 10K type strain sequencing project: providing services to taxonomists for standard genome sequencing and annotation.</title>
        <authorList>
            <consortium name="The Broad Institute Genomics Platform"/>
            <consortium name="The Broad Institute Genome Sequencing Center for Infectious Disease"/>
            <person name="Wu L."/>
            <person name="Ma J."/>
        </authorList>
    </citation>
    <scope>NUCLEOTIDE SEQUENCE [LARGE SCALE GENOMIC DNA]</scope>
    <source>
        <strain evidence="3">JCM 16545</strain>
    </source>
</reference>
<gene>
    <name evidence="2" type="ORF">ACFSKU_15440</name>
</gene>
<organism evidence="2 3">
    <name type="scientific">Pontibacter silvestris</name>
    <dbReference type="NCBI Taxonomy" id="2305183"/>
    <lineage>
        <taxon>Bacteria</taxon>
        <taxon>Pseudomonadati</taxon>
        <taxon>Bacteroidota</taxon>
        <taxon>Cytophagia</taxon>
        <taxon>Cytophagales</taxon>
        <taxon>Hymenobacteraceae</taxon>
        <taxon>Pontibacter</taxon>
    </lineage>
</organism>
<sequence length="120" mass="13107">MATSVYTINKGVNRSLEFRGLRAQYITYLALGLVLLLLLFTLLYLAGAPVAACLAFIALAGAALFGAVYHLNNTYGEYGLLKMAARRQVPACIRICSRHLFLQLNTPHKTGKEEVHGSAH</sequence>
<dbReference type="InterPro" id="IPR025407">
    <property type="entry name" value="DUF4133"/>
</dbReference>
<feature type="transmembrane region" description="Helical" evidence="1">
    <location>
        <begin position="52"/>
        <end position="71"/>
    </location>
</feature>
<name>A0ABW4WZW5_9BACT</name>
<keyword evidence="1" id="KW-0472">Membrane</keyword>
<evidence type="ECO:0000313" key="3">
    <source>
        <dbReference type="Proteomes" id="UP001597369"/>
    </source>
</evidence>
<accession>A0ABW4WZW5</accession>
<keyword evidence="1" id="KW-1133">Transmembrane helix</keyword>
<evidence type="ECO:0000313" key="2">
    <source>
        <dbReference type="EMBL" id="MFD2068283.1"/>
    </source>
</evidence>
<proteinExistence type="predicted"/>
<keyword evidence="1" id="KW-0812">Transmembrane</keyword>
<dbReference type="Proteomes" id="UP001597369">
    <property type="component" value="Unassembled WGS sequence"/>
</dbReference>
<keyword evidence="3" id="KW-1185">Reference proteome</keyword>